<feature type="transmembrane region" description="Helical" evidence="1">
    <location>
        <begin position="28"/>
        <end position="46"/>
    </location>
</feature>
<evidence type="ECO:0000313" key="3">
    <source>
        <dbReference type="Proteomes" id="UP000472260"/>
    </source>
</evidence>
<sequence length="67" mass="7882">MFVITLTRDHINVLQQFLLSNKLETAMWLSRLFTVYCSIMFILPLCNNLPFQNTSVLKLCMHIHDPN</sequence>
<dbReference type="InterPro" id="IPR005344">
    <property type="entry name" value="TMEM33/Pom33"/>
</dbReference>
<keyword evidence="1" id="KW-1133">Transmembrane helix</keyword>
<dbReference type="AlphaFoldDB" id="A0A671MLC0"/>
<keyword evidence="1" id="KW-0472">Membrane</keyword>
<dbReference type="Ensembl" id="ENSSANT00000036378.1">
    <property type="protein sequence ID" value="ENSSANP00000034166.1"/>
    <property type="gene ID" value="ENSSANG00000017444.1"/>
</dbReference>
<name>A0A671MLC0_9TELE</name>
<evidence type="ECO:0000313" key="2">
    <source>
        <dbReference type="Ensembl" id="ENSSANP00000034166.1"/>
    </source>
</evidence>
<keyword evidence="1" id="KW-0812">Transmembrane</keyword>
<dbReference type="Pfam" id="PF03661">
    <property type="entry name" value="TMEM33_Pom33"/>
    <property type="match status" value="1"/>
</dbReference>
<accession>A0A671MLC0</accession>
<reference evidence="2" key="1">
    <citation type="submission" date="2025-08" db="UniProtKB">
        <authorList>
            <consortium name="Ensembl"/>
        </authorList>
    </citation>
    <scope>IDENTIFICATION</scope>
</reference>
<evidence type="ECO:0000256" key="1">
    <source>
        <dbReference type="SAM" id="Phobius"/>
    </source>
</evidence>
<proteinExistence type="predicted"/>
<protein>
    <submittedName>
        <fullName evidence="2">Uncharacterized protein</fullName>
    </submittedName>
</protein>
<reference evidence="2" key="2">
    <citation type="submission" date="2025-09" db="UniProtKB">
        <authorList>
            <consortium name="Ensembl"/>
        </authorList>
    </citation>
    <scope>IDENTIFICATION</scope>
</reference>
<organism evidence="2 3">
    <name type="scientific">Sinocyclocheilus anshuiensis</name>
    <dbReference type="NCBI Taxonomy" id="1608454"/>
    <lineage>
        <taxon>Eukaryota</taxon>
        <taxon>Metazoa</taxon>
        <taxon>Chordata</taxon>
        <taxon>Craniata</taxon>
        <taxon>Vertebrata</taxon>
        <taxon>Euteleostomi</taxon>
        <taxon>Actinopterygii</taxon>
        <taxon>Neopterygii</taxon>
        <taxon>Teleostei</taxon>
        <taxon>Ostariophysi</taxon>
        <taxon>Cypriniformes</taxon>
        <taxon>Cyprinidae</taxon>
        <taxon>Cyprininae</taxon>
        <taxon>Sinocyclocheilus</taxon>
    </lineage>
</organism>
<dbReference type="GO" id="GO:0016020">
    <property type="term" value="C:membrane"/>
    <property type="evidence" value="ECO:0007669"/>
    <property type="project" value="InterPro"/>
</dbReference>
<keyword evidence="3" id="KW-1185">Reference proteome</keyword>
<dbReference type="Proteomes" id="UP000472260">
    <property type="component" value="Unassembled WGS sequence"/>
</dbReference>